<evidence type="ECO:0000256" key="1">
    <source>
        <dbReference type="SAM" id="Phobius"/>
    </source>
</evidence>
<proteinExistence type="predicted"/>
<keyword evidence="1" id="KW-0472">Membrane</keyword>
<evidence type="ECO:0000313" key="2">
    <source>
        <dbReference type="EMBL" id="KAE8420912.1"/>
    </source>
</evidence>
<keyword evidence="1" id="KW-0812">Transmembrane</keyword>
<name>A0ABQ6WUX4_9EURO</name>
<dbReference type="EMBL" id="ML735705">
    <property type="protein sequence ID" value="KAE8420912.1"/>
    <property type="molecule type" value="Genomic_DNA"/>
</dbReference>
<reference evidence="2 3" key="1">
    <citation type="submission" date="2019-04" db="EMBL/GenBank/DDBJ databases">
        <authorList>
            <consortium name="DOE Joint Genome Institute"/>
            <person name="Mondo S."/>
            <person name="Kjaerbolling I."/>
            <person name="Vesth T."/>
            <person name="Frisvad J.C."/>
            <person name="Nybo J.L."/>
            <person name="Theobald S."/>
            <person name="Kildgaard S."/>
            <person name="Isbrandt T."/>
            <person name="Kuo A."/>
            <person name="Sato A."/>
            <person name="Lyhne E.K."/>
            <person name="Kogle M.E."/>
            <person name="Wiebenga A."/>
            <person name="Kun R.S."/>
            <person name="Lubbers R.J."/>
            <person name="Makela M.R."/>
            <person name="Barry K."/>
            <person name="Chovatia M."/>
            <person name="Clum A."/>
            <person name="Daum C."/>
            <person name="Haridas S."/>
            <person name="He G."/>
            <person name="LaButti K."/>
            <person name="Lipzen A."/>
            <person name="Riley R."/>
            <person name="Salamov A."/>
            <person name="Simmons B.A."/>
            <person name="Magnuson J.K."/>
            <person name="Henrissat B."/>
            <person name="Mortensen U.H."/>
            <person name="Larsen T.O."/>
            <person name="Devries R.P."/>
            <person name="Grigoriev I.V."/>
            <person name="Machida M."/>
            <person name="Baker S.E."/>
            <person name="Andersen M.R."/>
            <person name="Cantor M.N."/>
            <person name="Hua S.X."/>
        </authorList>
    </citation>
    <scope>NUCLEOTIDE SEQUENCE [LARGE SCALE GENOMIC DNA]</scope>
    <source>
        <strain evidence="2 3">CBS 117616</strain>
    </source>
</reference>
<dbReference type="Proteomes" id="UP000325395">
    <property type="component" value="Unassembled WGS sequence"/>
</dbReference>
<organism evidence="2 3">
    <name type="scientific">Aspergillus pseudocaelatus</name>
    <dbReference type="NCBI Taxonomy" id="1825620"/>
    <lineage>
        <taxon>Eukaryota</taxon>
        <taxon>Fungi</taxon>
        <taxon>Dikarya</taxon>
        <taxon>Ascomycota</taxon>
        <taxon>Pezizomycotina</taxon>
        <taxon>Eurotiomycetes</taxon>
        <taxon>Eurotiomycetidae</taxon>
        <taxon>Eurotiales</taxon>
        <taxon>Aspergillaceae</taxon>
        <taxon>Aspergillus</taxon>
        <taxon>Aspergillus subgen. Circumdati</taxon>
    </lineage>
</organism>
<evidence type="ECO:0000313" key="3">
    <source>
        <dbReference type="Proteomes" id="UP000325395"/>
    </source>
</evidence>
<protein>
    <submittedName>
        <fullName evidence="2">Uncharacterized protein</fullName>
    </submittedName>
</protein>
<gene>
    <name evidence="2" type="ORF">BDV36DRAFT_86930</name>
</gene>
<keyword evidence="1" id="KW-1133">Transmembrane helix</keyword>
<accession>A0ABQ6WUX4</accession>
<keyword evidence="3" id="KW-1185">Reference proteome</keyword>
<feature type="transmembrane region" description="Helical" evidence="1">
    <location>
        <begin position="12"/>
        <end position="34"/>
    </location>
</feature>
<sequence length="52" mass="5860">MVNYLCGFPEDLVPQLCIVFYVCIYNQCILQLLVSGIQLLFSTSAQSSNLTR</sequence>